<accession>W7J5M8</accession>
<keyword evidence="2" id="KW-0732">Signal</keyword>
<reference evidence="3 4" key="1">
    <citation type="journal article" date="2014" name="Genome Announc.">
        <title>Draft Genome Sequence of the Antitrypanosomally Active Sponge-Associated Bacterium Actinokineospora sp. Strain EG49.</title>
        <authorList>
            <person name="Harjes J."/>
            <person name="Ryu T."/>
            <person name="Abdelmohsen U.R."/>
            <person name="Moitinho-Silva L."/>
            <person name="Horn H."/>
            <person name="Ravasi T."/>
            <person name="Hentschel U."/>
        </authorList>
    </citation>
    <scope>NUCLEOTIDE SEQUENCE [LARGE SCALE GENOMIC DNA]</scope>
    <source>
        <strain evidence="3 4">EG49</strain>
    </source>
</reference>
<name>W7J5M8_9PSEU</name>
<organism evidence="3 4">
    <name type="scientific">Actinokineospora spheciospongiae</name>
    <dbReference type="NCBI Taxonomy" id="909613"/>
    <lineage>
        <taxon>Bacteria</taxon>
        <taxon>Bacillati</taxon>
        <taxon>Actinomycetota</taxon>
        <taxon>Actinomycetes</taxon>
        <taxon>Pseudonocardiales</taxon>
        <taxon>Pseudonocardiaceae</taxon>
        <taxon>Actinokineospora</taxon>
    </lineage>
</organism>
<comment type="caution">
    <text evidence="3">The sequence shown here is derived from an EMBL/GenBank/DDBJ whole genome shotgun (WGS) entry which is preliminary data.</text>
</comment>
<protein>
    <submittedName>
        <fullName evidence="3">Uncharacterized protein</fullName>
    </submittedName>
</protein>
<evidence type="ECO:0000256" key="1">
    <source>
        <dbReference type="SAM" id="MobiDB-lite"/>
    </source>
</evidence>
<proteinExistence type="predicted"/>
<evidence type="ECO:0000313" key="4">
    <source>
        <dbReference type="Proteomes" id="UP000019277"/>
    </source>
</evidence>
<evidence type="ECO:0000256" key="2">
    <source>
        <dbReference type="SAM" id="SignalP"/>
    </source>
</evidence>
<sequence length="59" mass="6094">MRTTAAKIAATTALAAALFLGTESLAQATTTPIPAQSTATTNSNPWDQTPTTTDSNPWD</sequence>
<feature type="region of interest" description="Disordered" evidence="1">
    <location>
        <begin position="30"/>
        <end position="59"/>
    </location>
</feature>
<dbReference type="Proteomes" id="UP000019277">
    <property type="component" value="Unassembled WGS sequence"/>
</dbReference>
<dbReference type="EMBL" id="AYXG01000016">
    <property type="protein sequence ID" value="EWC64296.1"/>
    <property type="molecule type" value="Genomic_DNA"/>
</dbReference>
<keyword evidence="4" id="KW-1185">Reference proteome</keyword>
<feature type="chain" id="PRO_5004896329" evidence="2">
    <location>
        <begin position="29"/>
        <end position="59"/>
    </location>
</feature>
<feature type="signal peptide" evidence="2">
    <location>
        <begin position="1"/>
        <end position="28"/>
    </location>
</feature>
<dbReference type="RefSeq" id="WP_035278161.1">
    <property type="nucleotide sequence ID" value="NZ_AYXG01000016.1"/>
</dbReference>
<evidence type="ECO:0000313" key="3">
    <source>
        <dbReference type="EMBL" id="EWC64296.1"/>
    </source>
</evidence>
<dbReference type="AlphaFoldDB" id="W7J5M8"/>
<gene>
    <name evidence="3" type="ORF">UO65_0419</name>
</gene>